<dbReference type="PANTHER" id="PTHR43133">
    <property type="entry name" value="RNA POLYMERASE ECF-TYPE SIGMA FACTO"/>
    <property type="match status" value="1"/>
</dbReference>
<organism evidence="7 8">
    <name type="scientific">Aestuariibaculum marinum</name>
    <dbReference type="NCBI Taxonomy" id="2683592"/>
    <lineage>
        <taxon>Bacteria</taxon>
        <taxon>Pseudomonadati</taxon>
        <taxon>Bacteroidota</taxon>
        <taxon>Flavobacteriia</taxon>
        <taxon>Flavobacteriales</taxon>
        <taxon>Flavobacteriaceae</taxon>
    </lineage>
</organism>
<name>A0A8J6Q746_9FLAO</name>
<dbReference type="AlphaFoldDB" id="A0A8J6Q746"/>
<dbReference type="RefSeq" id="WP_188224750.1">
    <property type="nucleotide sequence ID" value="NZ_JACVXD010000018.1"/>
</dbReference>
<dbReference type="InterPro" id="IPR013324">
    <property type="entry name" value="RNA_pol_sigma_r3/r4-like"/>
</dbReference>
<keyword evidence="8" id="KW-1185">Reference proteome</keyword>
<keyword evidence="2" id="KW-0805">Transcription regulation</keyword>
<dbReference type="GO" id="GO:0006352">
    <property type="term" value="P:DNA-templated transcription initiation"/>
    <property type="evidence" value="ECO:0007669"/>
    <property type="project" value="InterPro"/>
</dbReference>
<dbReference type="InterPro" id="IPR007627">
    <property type="entry name" value="RNA_pol_sigma70_r2"/>
</dbReference>
<protein>
    <submittedName>
        <fullName evidence="7">Sigma-70 family RNA polymerase sigma factor</fullName>
    </submittedName>
</protein>
<dbReference type="InterPro" id="IPR036388">
    <property type="entry name" value="WH-like_DNA-bd_sf"/>
</dbReference>
<evidence type="ECO:0000313" key="7">
    <source>
        <dbReference type="EMBL" id="MBD0825459.1"/>
    </source>
</evidence>
<dbReference type="PANTHER" id="PTHR43133:SF46">
    <property type="entry name" value="RNA POLYMERASE SIGMA-70 FACTOR ECF SUBFAMILY"/>
    <property type="match status" value="1"/>
</dbReference>
<feature type="domain" description="RNA polymerase sigma-70 region 2" evidence="5">
    <location>
        <begin position="27"/>
        <end position="92"/>
    </location>
</feature>
<dbReference type="InterPro" id="IPR013325">
    <property type="entry name" value="RNA_pol_sigma_r2"/>
</dbReference>
<evidence type="ECO:0000256" key="4">
    <source>
        <dbReference type="ARBA" id="ARBA00023163"/>
    </source>
</evidence>
<comment type="caution">
    <text evidence="7">The sequence shown here is derived from an EMBL/GenBank/DDBJ whole genome shotgun (WGS) entry which is preliminary data.</text>
</comment>
<keyword evidence="4" id="KW-0804">Transcription</keyword>
<gene>
    <name evidence="7" type="ORF">ICJ85_15695</name>
</gene>
<evidence type="ECO:0000313" key="8">
    <source>
        <dbReference type="Proteomes" id="UP000621516"/>
    </source>
</evidence>
<dbReference type="Proteomes" id="UP000621516">
    <property type="component" value="Unassembled WGS sequence"/>
</dbReference>
<keyword evidence="3" id="KW-0731">Sigma factor</keyword>
<dbReference type="Gene3D" id="1.10.10.10">
    <property type="entry name" value="Winged helix-like DNA-binding domain superfamily/Winged helix DNA-binding domain"/>
    <property type="match status" value="1"/>
</dbReference>
<proteinExistence type="inferred from homology"/>
<dbReference type="EMBL" id="JACVXD010000018">
    <property type="protein sequence ID" value="MBD0825459.1"/>
    <property type="molecule type" value="Genomic_DNA"/>
</dbReference>
<evidence type="ECO:0000259" key="5">
    <source>
        <dbReference type="Pfam" id="PF04542"/>
    </source>
</evidence>
<dbReference type="InterPro" id="IPR013249">
    <property type="entry name" value="RNA_pol_sigma70_r4_t2"/>
</dbReference>
<dbReference type="Pfam" id="PF08281">
    <property type="entry name" value="Sigma70_r4_2"/>
    <property type="match status" value="1"/>
</dbReference>
<dbReference type="Gene3D" id="1.10.1740.10">
    <property type="match status" value="1"/>
</dbReference>
<dbReference type="NCBIfam" id="TIGR02937">
    <property type="entry name" value="sigma70-ECF"/>
    <property type="match status" value="1"/>
</dbReference>
<dbReference type="Pfam" id="PF04542">
    <property type="entry name" value="Sigma70_r2"/>
    <property type="match status" value="1"/>
</dbReference>
<accession>A0A8J6Q746</accession>
<evidence type="ECO:0000256" key="1">
    <source>
        <dbReference type="ARBA" id="ARBA00010641"/>
    </source>
</evidence>
<evidence type="ECO:0000256" key="2">
    <source>
        <dbReference type="ARBA" id="ARBA00023015"/>
    </source>
</evidence>
<feature type="domain" description="RNA polymerase sigma factor 70 region 4 type 2" evidence="6">
    <location>
        <begin position="126"/>
        <end position="171"/>
    </location>
</feature>
<sequence>MNNFYENNAQLVSLTKEGDTKAYNYIVENYHEKIFAYAFSLTNNYALAQDIVQNVFLKTWEFRRNLDPIYPIKSFLYKSTYNEFVNNYHKNKAVSRLEQKFVDLLDQFISEENDDILIRKTTIVNTEIEKLPAKCKEVFLLSKKEGLTNTEIASHLSISIKAVEGQITRAYSILRKSCLEKIQAFLFLLFGSKIKPF</sequence>
<evidence type="ECO:0000256" key="3">
    <source>
        <dbReference type="ARBA" id="ARBA00023082"/>
    </source>
</evidence>
<dbReference type="GO" id="GO:0003677">
    <property type="term" value="F:DNA binding"/>
    <property type="evidence" value="ECO:0007669"/>
    <property type="project" value="InterPro"/>
</dbReference>
<dbReference type="GO" id="GO:0016987">
    <property type="term" value="F:sigma factor activity"/>
    <property type="evidence" value="ECO:0007669"/>
    <property type="project" value="UniProtKB-KW"/>
</dbReference>
<reference evidence="7 8" key="1">
    <citation type="journal article" date="2018" name="J. Microbiol.">
        <title>Aestuariibaculum marinum sp. nov., a marine bacterium isolated from seawater in South Korea.</title>
        <authorList>
            <person name="Choi J."/>
            <person name="Lee D."/>
            <person name="Jang J.H."/>
            <person name="Cha S."/>
            <person name="Seo T."/>
        </authorList>
    </citation>
    <scope>NUCLEOTIDE SEQUENCE [LARGE SCALE GENOMIC DNA]</scope>
    <source>
        <strain evidence="7 8">IP7</strain>
    </source>
</reference>
<evidence type="ECO:0000259" key="6">
    <source>
        <dbReference type="Pfam" id="PF08281"/>
    </source>
</evidence>
<comment type="similarity">
    <text evidence="1">Belongs to the sigma-70 factor family. ECF subfamily.</text>
</comment>
<dbReference type="InterPro" id="IPR014284">
    <property type="entry name" value="RNA_pol_sigma-70_dom"/>
</dbReference>
<dbReference type="SUPFAM" id="SSF88946">
    <property type="entry name" value="Sigma2 domain of RNA polymerase sigma factors"/>
    <property type="match status" value="1"/>
</dbReference>
<dbReference type="SUPFAM" id="SSF88659">
    <property type="entry name" value="Sigma3 and sigma4 domains of RNA polymerase sigma factors"/>
    <property type="match status" value="1"/>
</dbReference>
<dbReference type="InterPro" id="IPR039425">
    <property type="entry name" value="RNA_pol_sigma-70-like"/>
</dbReference>